<evidence type="ECO:0000256" key="5">
    <source>
        <dbReference type="ARBA" id="ARBA00023027"/>
    </source>
</evidence>
<dbReference type="Pfam" id="PF07992">
    <property type="entry name" value="Pyr_redox_2"/>
    <property type="match status" value="1"/>
</dbReference>
<dbReference type="InterPro" id="IPR006258">
    <property type="entry name" value="Lipoamide_DH"/>
</dbReference>
<evidence type="ECO:0000256" key="6">
    <source>
        <dbReference type="ARBA" id="ARBA00023157"/>
    </source>
</evidence>
<comment type="similarity">
    <text evidence="1 11">Belongs to the class-I pyridine nucleotide-disulfide oxidoreductase family.</text>
</comment>
<sequence>MLLSLPLRPPDCLGVGVSLGCPVVNTFSYLAAILTLPLHPSLVHSDPDRSELHLLSRLRHLQRFVSLPHPPPFNPSVILKSEFPYDVVVIGGGPGGYVAAIKAAQLGLKSACVEGRGTLGGTCLNVGCIPSKSLLHNSHLFHQAKHDFAKRGIDVGEVTVNLPQMLSQKEKSVKQLTGGIEGLFKKNKATYVKGWGKILNNSEVAVTGPDGTESIIKAKNIVIATGSESSPFPGIEVDEEVIVSSTGALSLKKVPEKMIVIGGGVIGLELGSVWSRLGADVTTVEYLDAIGAGMDADLAKVFKKTLADQGMKFKLSTKVISAKKNVNGKVDVVIQPAKGGPEETVEVDIVLLAIGRRPVLPAGLKEAGVAIDKRGRVITDAEFKTNVPGIRAIGDVIAGPMLAHKAEEEGIAAMEHIAGGHGHVNYNTIPSVIYTWPEVAWVGKNEKELRAEGADIKVGNFPFLANSRAKTIDDFAGTIKIIADAKTDRILGAHIIGPNAGELIAEAVLAVEYGASSEDIARTCHAHPVSPNPHT</sequence>
<dbReference type="PANTHER" id="PTHR22912">
    <property type="entry name" value="DISULFIDE OXIDOREDUCTASE"/>
    <property type="match status" value="1"/>
</dbReference>
<evidence type="ECO:0000256" key="8">
    <source>
        <dbReference type="PIRSR" id="PIRSR000350-2"/>
    </source>
</evidence>
<evidence type="ECO:0000256" key="9">
    <source>
        <dbReference type="PIRSR" id="PIRSR000350-3"/>
    </source>
</evidence>
<gene>
    <name evidence="14" type="ORF">BDK51DRAFT_35507</name>
</gene>
<name>A0A4P9W9K4_9FUNG</name>
<evidence type="ECO:0000259" key="13">
    <source>
        <dbReference type="Pfam" id="PF07992"/>
    </source>
</evidence>
<evidence type="ECO:0000256" key="11">
    <source>
        <dbReference type="RuleBase" id="RU003692"/>
    </source>
</evidence>
<proteinExistence type="inferred from homology"/>
<evidence type="ECO:0000256" key="4">
    <source>
        <dbReference type="ARBA" id="ARBA00023002"/>
    </source>
</evidence>
<dbReference type="PRINTS" id="PR00368">
    <property type="entry name" value="FADPNR"/>
</dbReference>
<protein>
    <recommendedName>
        <fullName evidence="11">Dihydrolipoyl dehydrogenase</fullName>
        <ecNumber evidence="11">1.8.1.4</ecNumber>
    </recommendedName>
</protein>
<dbReference type="GO" id="GO:0005739">
    <property type="term" value="C:mitochondrion"/>
    <property type="evidence" value="ECO:0007669"/>
    <property type="project" value="TreeGrafter"/>
</dbReference>
<dbReference type="InterPro" id="IPR012999">
    <property type="entry name" value="Pyr_OxRdtase_I_AS"/>
</dbReference>
<feature type="binding site" evidence="9">
    <location>
        <position position="395"/>
    </location>
    <ligand>
        <name>FAD</name>
        <dbReference type="ChEBI" id="CHEBI:57692"/>
    </ligand>
</feature>
<evidence type="ECO:0000256" key="3">
    <source>
        <dbReference type="ARBA" id="ARBA00022827"/>
    </source>
</evidence>
<dbReference type="Pfam" id="PF02852">
    <property type="entry name" value="Pyr_redox_dim"/>
    <property type="match status" value="1"/>
</dbReference>
<feature type="active site" description="Proton acceptor" evidence="8">
    <location>
        <position position="527"/>
    </location>
</feature>
<feature type="binding site" evidence="9">
    <location>
        <position position="132"/>
    </location>
    <ligand>
        <name>FAD</name>
        <dbReference type="ChEBI" id="CHEBI:57692"/>
    </ligand>
</feature>
<feature type="binding site" evidence="9">
    <location>
        <position position="285"/>
    </location>
    <ligand>
        <name>NAD(+)</name>
        <dbReference type="ChEBI" id="CHEBI:57540"/>
    </ligand>
</feature>
<dbReference type="GO" id="GO:0004148">
    <property type="term" value="F:dihydrolipoyl dehydrogenase (NADH) activity"/>
    <property type="evidence" value="ECO:0007669"/>
    <property type="project" value="UniProtKB-EC"/>
</dbReference>
<dbReference type="EC" id="1.8.1.4" evidence="11"/>
<dbReference type="SUPFAM" id="SSF55424">
    <property type="entry name" value="FAD/NAD-linked reductases, dimerisation (C-terminal) domain"/>
    <property type="match status" value="1"/>
</dbReference>
<evidence type="ECO:0000313" key="15">
    <source>
        <dbReference type="Proteomes" id="UP000269721"/>
    </source>
</evidence>
<keyword evidence="3 9" id="KW-0274">FAD</keyword>
<keyword evidence="5 9" id="KW-0520">NAD</keyword>
<dbReference type="GO" id="GO:0006103">
    <property type="term" value="P:2-oxoglutarate metabolic process"/>
    <property type="evidence" value="ECO:0007669"/>
    <property type="project" value="TreeGrafter"/>
</dbReference>
<dbReference type="InterPro" id="IPR001100">
    <property type="entry name" value="Pyr_nuc-diS_OxRdtase"/>
</dbReference>
<dbReference type="PIRSF" id="PIRSF000350">
    <property type="entry name" value="Mercury_reductase_MerA"/>
    <property type="match status" value="1"/>
</dbReference>
<dbReference type="PRINTS" id="PR00411">
    <property type="entry name" value="PNDRDTASEI"/>
</dbReference>
<dbReference type="InterPro" id="IPR016156">
    <property type="entry name" value="FAD/NAD-linked_Rdtase_dimer_sf"/>
</dbReference>
<comment type="catalytic activity">
    <reaction evidence="11">
        <text>N(6)-[(R)-dihydrolipoyl]-L-lysyl-[protein] + NAD(+) = N(6)-[(R)-lipoyl]-L-lysyl-[protein] + NADH + H(+)</text>
        <dbReference type="Rhea" id="RHEA:15045"/>
        <dbReference type="Rhea" id="RHEA-COMP:10474"/>
        <dbReference type="Rhea" id="RHEA-COMP:10475"/>
        <dbReference type="ChEBI" id="CHEBI:15378"/>
        <dbReference type="ChEBI" id="CHEBI:57540"/>
        <dbReference type="ChEBI" id="CHEBI:57945"/>
        <dbReference type="ChEBI" id="CHEBI:83099"/>
        <dbReference type="ChEBI" id="CHEBI:83100"/>
        <dbReference type="EC" id="1.8.1.4"/>
    </reaction>
</comment>
<comment type="cofactor">
    <cofactor evidence="9 11">
        <name>FAD</name>
        <dbReference type="ChEBI" id="CHEBI:57692"/>
    </cofactor>
    <text evidence="9 11">Binds 1 FAD per subunit.</text>
</comment>
<dbReference type="PANTHER" id="PTHR22912:SF151">
    <property type="entry name" value="DIHYDROLIPOYL DEHYDROGENASE, MITOCHONDRIAL"/>
    <property type="match status" value="1"/>
</dbReference>
<organism evidence="14 15">
    <name type="scientific">Blyttiomyces helicus</name>
    <dbReference type="NCBI Taxonomy" id="388810"/>
    <lineage>
        <taxon>Eukaryota</taxon>
        <taxon>Fungi</taxon>
        <taxon>Fungi incertae sedis</taxon>
        <taxon>Chytridiomycota</taxon>
        <taxon>Chytridiomycota incertae sedis</taxon>
        <taxon>Chytridiomycetes</taxon>
        <taxon>Chytridiomycetes incertae sedis</taxon>
        <taxon>Blyttiomyces</taxon>
    </lineage>
</organism>
<dbReference type="InterPro" id="IPR004099">
    <property type="entry name" value="Pyr_nucl-diS_OxRdtase_dimer"/>
</dbReference>
<dbReference type="PROSITE" id="PS00076">
    <property type="entry name" value="PYRIDINE_REDOX_1"/>
    <property type="match status" value="1"/>
</dbReference>
<feature type="binding site" evidence="9">
    <location>
        <begin position="225"/>
        <end position="227"/>
    </location>
    <ligand>
        <name>FAD</name>
        <dbReference type="ChEBI" id="CHEBI:57692"/>
    </ligand>
</feature>
<dbReference type="Proteomes" id="UP000269721">
    <property type="component" value="Unassembled WGS sequence"/>
</dbReference>
<dbReference type="OrthoDB" id="361797at2759"/>
<comment type="miscellaneous">
    <text evidence="11">The active site is a redox-active disulfide bond.</text>
</comment>
<feature type="domain" description="Pyridine nucleotide-disulphide oxidoreductase dimerisation" evidence="12">
    <location>
        <begin position="429"/>
        <end position="529"/>
    </location>
</feature>
<keyword evidence="7 11" id="KW-0676">Redox-active center</keyword>
<evidence type="ECO:0000256" key="7">
    <source>
        <dbReference type="ARBA" id="ARBA00023284"/>
    </source>
</evidence>
<keyword evidence="4 11" id="KW-0560">Oxidoreductase</keyword>
<feature type="binding site" evidence="9">
    <location>
        <position position="196"/>
    </location>
    <ligand>
        <name>FAD</name>
        <dbReference type="ChEBI" id="CHEBI:57692"/>
    </ligand>
</feature>
<keyword evidence="6" id="KW-1015">Disulfide bond</keyword>
<keyword evidence="15" id="KW-1185">Reference proteome</keyword>
<dbReference type="InterPro" id="IPR023753">
    <property type="entry name" value="FAD/NAD-binding_dom"/>
</dbReference>
<evidence type="ECO:0000256" key="1">
    <source>
        <dbReference type="ARBA" id="ARBA00007532"/>
    </source>
</evidence>
<feature type="binding site" evidence="9">
    <location>
        <begin position="262"/>
        <end position="269"/>
    </location>
    <ligand>
        <name>NAD(+)</name>
        <dbReference type="ChEBI" id="CHEBI:57540"/>
    </ligand>
</feature>
<feature type="disulfide bond" description="Redox-active" evidence="10">
    <location>
        <begin position="123"/>
        <end position="128"/>
    </location>
</feature>
<dbReference type="GO" id="GO:0045252">
    <property type="term" value="C:oxoglutarate dehydrogenase complex"/>
    <property type="evidence" value="ECO:0007669"/>
    <property type="project" value="TreeGrafter"/>
</dbReference>
<feature type="domain" description="FAD/NAD(P)-binding" evidence="13">
    <location>
        <begin position="85"/>
        <end position="410"/>
    </location>
</feature>
<dbReference type="GO" id="GO:0050660">
    <property type="term" value="F:flavin adenine dinucleotide binding"/>
    <property type="evidence" value="ECO:0007669"/>
    <property type="project" value="InterPro"/>
</dbReference>
<feature type="binding site" evidence="9">
    <location>
        <position position="355"/>
    </location>
    <ligand>
        <name>NAD(+)</name>
        <dbReference type="ChEBI" id="CHEBI:57540"/>
    </ligand>
</feature>
<dbReference type="EMBL" id="KZ996901">
    <property type="protein sequence ID" value="RKO88163.1"/>
    <property type="molecule type" value="Genomic_DNA"/>
</dbReference>
<evidence type="ECO:0000259" key="12">
    <source>
        <dbReference type="Pfam" id="PF02852"/>
    </source>
</evidence>
<evidence type="ECO:0000313" key="14">
    <source>
        <dbReference type="EMBL" id="RKO88163.1"/>
    </source>
</evidence>
<dbReference type="InterPro" id="IPR050151">
    <property type="entry name" value="Class-I_Pyr_Nuc-Dis_Oxidored"/>
</dbReference>
<dbReference type="AlphaFoldDB" id="A0A4P9W9K4"/>
<dbReference type="SUPFAM" id="SSF51905">
    <property type="entry name" value="FAD/NAD(P)-binding domain"/>
    <property type="match status" value="1"/>
</dbReference>
<dbReference type="FunFam" id="3.30.390.30:FF:000001">
    <property type="entry name" value="Dihydrolipoyl dehydrogenase"/>
    <property type="match status" value="1"/>
</dbReference>
<keyword evidence="2 11" id="KW-0285">Flavoprotein</keyword>
<dbReference type="InterPro" id="IPR036188">
    <property type="entry name" value="FAD/NAD-bd_sf"/>
</dbReference>
<dbReference type="NCBIfam" id="TIGR01350">
    <property type="entry name" value="lipoamide_DH"/>
    <property type="match status" value="1"/>
</dbReference>
<reference evidence="15" key="1">
    <citation type="journal article" date="2018" name="Nat. Microbiol.">
        <title>Leveraging single-cell genomics to expand the fungal tree of life.</title>
        <authorList>
            <person name="Ahrendt S.R."/>
            <person name="Quandt C.A."/>
            <person name="Ciobanu D."/>
            <person name="Clum A."/>
            <person name="Salamov A."/>
            <person name="Andreopoulos B."/>
            <person name="Cheng J.F."/>
            <person name="Woyke T."/>
            <person name="Pelin A."/>
            <person name="Henrissat B."/>
            <person name="Reynolds N.K."/>
            <person name="Benny G.L."/>
            <person name="Smith M.E."/>
            <person name="James T.Y."/>
            <person name="Grigoriev I.V."/>
        </authorList>
    </citation>
    <scope>NUCLEOTIDE SEQUENCE [LARGE SCALE GENOMIC DNA]</scope>
</reference>
<dbReference type="FunFam" id="3.50.50.60:FF:000001">
    <property type="entry name" value="Dihydrolipoyl dehydrogenase, mitochondrial"/>
    <property type="match status" value="1"/>
</dbReference>
<evidence type="ECO:0000256" key="10">
    <source>
        <dbReference type="PIRSR" id="PIRSR000350-4"/>
    </source>
</evidence>
<evidence type="ECO:0000256" key="2">
    <source>
        <dbReference type="ARBA" id="ARBA00022630"/>
    </source>
</evidence>
<feature type="binding site" evidence="9">
    <location>
        <begin position="401"/>
        <end position="404"/>
    </location>
    <ligand>
        <name>FAD</name>
        <dbReference type="ChEBI" id="CHEBI:57692"/>
    </ligand>
</feature>
<accession>A0A4P9W9K4</accession>
<dbReference type="Gene3D" id="3.50.50.60">
    <property type="entry name" value="FAD/NAD(P)-binding domain"/>
    <property type="match status" value="2"/>
</dbReference>
<keyword evidence="9" id="KW-0547">Nucleotide-binding</keyword>
<dbReference type="Gene3D" id="3.30.390.30">
    <property type="match status" value="1"/>
</dbReference>